<reference evidence="3" key="1">
    <citation type="submission" date="2017-01" db="EMBL/GenBank/DDBJ databases">
        <title>Comparative genomics of anhydrobiosis in the tardigrade Hypsibius dujardini.</title>
        <authorList>
            <person name="Yoshida Y."/>
            <person name="Koutsovoulos G."/>
            <person name="Laetsch D."/>
            <person name="Stevens L."/>
            <person name="Kumar S."/>
            <person name="Horikawa D."/>
            <person name="Ishino K."/>
            <person name="Komine S."/>
            <person name="Tomita M."/>
            <person name="Blaxter M."/>
            <person name="Arakawa K."/>
        </authorList>
    </citation>
    <scope>NUCLEOTIDE SEQUENCE [LARGE SCALE GENOMIC DNA]</scope>
    <source>
        <strain evidence="3">Z151</strain>
    </source>
</reference>
<accession>A0A1W0X6Z7</accession>
<evidence type="ECO:0000313" key="3">
    <source>
        <dbReference type="Proteomes" id="UP000192578"/>
    </source>
</evidence>
<dbReference type="AlphaFoldDB" id="A0A1W0X6Z7"/>
<proteinExistence type="predicted"/>
<feature type="signal peptide" evidence="1">
    <location>
        <begin position="1"/>
        <end position="15"/>
    </location>
</feature>
<dbReference type="OrthoDB" id="10681322at2759"/>
<gene>
    <name evidence="2" type="ORF">BV898_02746</name>
</gene>
<dbReference type="EMBL" id="MTYJ01000012">
    <property type="protein sequence ID" value="OQV23297.1"/>
    <property type="molecule type" value="Genomic_DNA"/>
</dbReference>
<protein>
    <submittedName>
        <fullName evidence="2">Uncharacterized protein</fullName>
    </submittedName>
</protein>
<dbReference type="Proteomes" id="UP000192578">
    <property type="component" value="Unassembled WGS sequence"/>
</dbReference>
<feature type="chain" id="PRO_5012664245" evidence="1">
    <location>
        <begin position="16"/>
        <end position="550"/>
    </location>
</feature>
<evidence type="ECO:0000313" key="2">
    <source>
        <dbReference type="EMBL" id="OQV23297.1"/>
    </source>
</evidence>
<comment type="caution">
    <text evidence="2">The sequence shown here is derived from an EMBL/GenBank/DDBJ whole genome shotgun (WGS) entry which is preliminary data.</text>
</comment>
<name>A0A1W0X6Z7_HYPEX</name>
<keyword evidence="3" id="KW-1185">Reference proteome</keyword>
<organism evidence="2 3">
    <name type="scientific">Hypsibius exemplaris</name>
    <name type="common">Freshwater tardigrade</name>
    <dbReference type="NCBI Taxonomy" id="2072580"/>
    <lineage>
        <taxon>Eukaryota</taxon>
        <taxon>Metazoa</taxon>
        <taxon>Ecdysozoa</taxon>
        <taxon>Tardigrada</taxon>
        <taxon>Eutardigrada</taxon>
        <taxon>Parachela</taxon>
        <taxon>Hypsibioidea</taxon>
        <taxon>Hypsibiidae</taxon>
        <taxon>Hypsibius</taxon>
    </lineage>
</organism>
<sequence>MYLFLFGLAFTPCLAIDHGSGTPVKLVNPSSPSEFINKTHNRAPSSPSLTFNLGDSPFRADLTSGTLEVAASNSHPRTVGFEAFGPFNLPPGTAVEGPSTRSLERSQGIETLTPRLEPLSFERLNMSYLPEEPSRGARQRVHTLEDVPNYHSSHKQHGFYPAKPLPEALIPKLIQTHNYNYEKSGSKVDPYNEKPYDRLAVFDNAELAPDYGIPIGHVPVWARSRQAAALRPTTHVYELATGPFPESFLEPDPYLEPARAQPPPIKSSRRKVFNYDDVMAAYHGRSVGGATYEPVGGSDPVPSAASTRFDQAMTSIYHSPNTVPYNTNDYKKYPYGYGGSRSGLSTLSFPVEQTESFHSVSPTFLDSNAGIFVDSSSLRGFPAAENPGRGRQFVGALEERLVAPSALAPTHGGLTTKQLQSIGAELRPRIHPGDGGDGQFVAPPRRVHLSTAGNRPTPGGFTSPFFKAFSPQTEGGAVGTGGRFDTGLSGSSSLGSYPSSFSSNRQQYHRLNLLAPILRNYLMRGDSSYERSDYDKDYYRHAPFLAAFLH</sequence>
<keyword evidence="1" id="KW-0732">Signal</keyword>
<evidence type="ECO:0000256" key="1">
    <source>
        <dbReference type="SAM" id="SignalP"/>
    </source>
</evidence>